<evidence type="ECO:0000313" key="2">
    <source>
        <dbReference type="Proteomes" id="UP001055879"/>
    </source>
</evidence>
<keyword evidence="2" id="KW-1185">Reference proteome</keyword>
<proteinExistence type="predicted"/>
<evidence type="ECO:0000313" key="1">
    <source>
        <dbReference type="EMBL" id="KAI3728668.1"/>
    </source>
</evidence>
<protein>
    <submittedName>
        <fullName evidence="1">Uncharacterized protein</fullName>
    </submittedName>
</protein>
<organism evidence="1 2">
    <name type="scientific">Arctium lappa</name>
    <name type="common">Greater burdock</name>
    <name type="synonym">Lappa major</name>
    <dbReference type="NCBI Taxonomy" id="4217"/>
    <lineage>
        <taxon>Eukaryota</taxon>
        <taxon>Viridiplantae</taxon>
        <taxon>Streptophyta</taxon>
        <taxon>Embryophyta</taxon>
        <taxon>Tracheophyta</taxon>
        <taxon>Spermatophyta</taxon>
        <taxon>Magnoliopsida</taxon>
        <taxon>eudicotyledons</taxon>
        <taxon>Gunneridae</taxon>
        <taxon>Pentapetalae</taxon>
        <taxon>asterids</taxon>
        <taxon>campanulids</taxon>
        <taxon>Asterales</taxon>
        <taxon>Asteraceae</taxon>
        <taxon>Carduoideae</taxon>
        <taxon>Cardueae</taxon>
        <taxon>Arctiinae</taxon>
        <taxon>Arctium</taxon>
    </lineage>
</organism>
<reference evidence="1 2" key="2">
    <citation type="journal article" date="2022" name="Mol. Ecol. Resour.">
        <title>The genomes of chicory, endive, great burdock and yacon provide insights into Asteraceae paleo-polyploidization history and plant inulin production.</title>
        <authorList>
            <person name="Fan W."/>
            <person name="Wang S."/>
            <person name="Wang H."/>
            <person name="Wang A."/>
            <person name="Jiang F."/>
            <person name="Liu H."/>
            <person name="Zhao H."/>
            <person name="Xu D."/>
            <person name="Zhang Y."/>
        </authorList>
    </citation>
    <scope>NUCLEOTIDE SEQUENCE [LARGE SCALE GENOMIC DNA]</scope>
    <source>
        <strain evidence="2">cv. Niubang</strain>
    </source>
</reference>
<reference evidence="2" key="1">
    <citation type="journal article" date="2022" name="Mol. Ecol. Resour.">
        <title>The genomes of chicory, endive, great burdock and yacon provide insights into Asteraceae palaeo-polyploidization history and plant inulin production.</title>
        <authorList>
            <person name="Fan W."/>
            <person name="Wang S."/>
            <person name="Wang H."/>
            <person name="Wang A."/>
            <person name="Jiang F."/>
            <person name="Liu H."/>
            <person name="Zhao H."/>
            <person name="Xu D."/>
            <person name="Zhang Y."/>
        </authorList>
    </citation>
    <scope>NUCLEOTIDE SEQUENCE [LARGE SCALE GENOMIC DNA]</scope>
    <source>
        <strain evidence="2">cv. Niubang</strain>
    </source>
</reference>
<name>A0ACB9C341_ARCLA</name>
<sequence>MASYGVVHFVLFFLLAAASSAFSSSILSCPVDFEHKNYTVMTSNCKGPHYQPKPCCDALAKIACPHLKEINDLSNDCAIAMFGNINYHGHYPTGLFARMCSEGKQGLKCK</sequence>
<gene>
    <name evidence="1" type="ORF">L6452_17309</name>
</gene>
<accession>A0ACB9C341</accession>
<comment type="caution">
    <text evidence="1">The sequence shown here is derived from an EMBL/GenBank/DDBJ whole genome shotgun (WGS) entry which is preliminary data.</text>
</comment>
<dbReference type="Proteomes" id="UP001055879">
    <property type="component" value="Linkage Group LG05"/>
</dbReference>
<dbReference type="EMBL" id="CM042051">
    <property type="protein sequence ID" value="KAI3728668.1"/>
    <property type="molecule type" value="Genomic_DNA"/>
</dbReference>